<organism evidence="2 3">
    <name type="scientific">Haloechinothrix salitolerans</name>
    <dbReference type="NCBI Taxonomy" id="926830"/>
    <lineage>
        <taxon>Bacteria</taxon>
        <taxon>Bacillati</taxon>
        <taxon>Actinomycetota</taxon>
        <taxon>Actinomycetes</taxon>
        <taxon>Pseudonocardiales</taxon>
        <taxon>Pseudonocardiaceae</taxon>
        <taxon>Haloechinothrix</taxon>
    </lineage>
</organism>
<dbReference type="Pfam" id="PF14013">
    <property type="entry name" value="MT0933_antitox"/>
    <property type="match status" value="1"/>
</dbReference>
<gene>
    <name evidence="2" type="ORF">ACFQGD_02625</name>
</gene>
<comment type="caution">
    <text evidence="2">The sequence shown here is derived from an EMBL/GenBank/DDBJ whole genome shotgun (WGS) entry which is preliminary data.</text>
</comment>
<evidence type="ECO:0000256" key="1">
    <source>
        <dbReference type="SAM" id="MobiDB-lite"/>
    </source>
</evidence>
<feature type="region of interest" description="Disordered" evidence="1">
    <location>
        <begin position="1"/>
        <end position="24"/>
    </location>
</feature>
<dbReference type="RefSeq" id="WP_345406871.1">
    <property type="nucleotide sequence ID" value="NZ_BAABLA010000123.1"/>
</dbReference>
<reference evidence="3" key="1">
    <citation type="journal article" date="2019" name="Int. J. Syst. Evol. Microbiol.">
        <title>The Global Catalogue of Microorganisms (GCM) 10K type strain sequencing project: providing services to taxonomists for standard genome sequencing and annotation.</title>
        <authorList>
            <consortium name="The Broad Institute Genomics Platform"/>
            <consortium name="The Broad Institute Genome Sequencing Center for Infectious Disease"/>
            <person name="Wu L."/>
            <person name="Ma J."/>
        </authorList>
    </citation>
    <scope>NUCLEOTIDE SEQUENCE [LARGE SCALE GENOMIC DNA]</scope>
    <source>
        <strain evidence="3">KCTC 32255</strain>
    </source>
</reference>
<accession>A0ABW2BT97</accession>
<sequence>MDLNDLSNKAKDAMNEHGEKLEGGVDKAAEFAKDKFGDHADTIDNAADKAKDFLGGGGDVQEGGNQ</sequence>
<proteinExistence type="predicted"/>
<feature type="compositionally biased region" description="Basic and acidic residues" evidence="1">
    <location>
        <begin position="8"/>
        <end position="24"/>
    </location>
</feature>
<evidence type="ECO:0000313" key="3">
    <source>
        <dbReference type="Proteomes" id="UP001596337"/>
    </source>
</evidence>
<keyword evidence="3" id="KW-1185">Reference proteome</keyword>
<protein>
    <submittedName>
        <fullName evidence="2">Antitoxin</fullName>
    </submittedName>
</protein>
<name>A0ABW2BT97_9PSEU</name>
<dbReference type="EMBL" id="JBHSXX010000001">
    <property type="protein sequence ID" value="MFC6866033.1"/>
    <property type="molecule type" value="Genomic_DNA"/>
</dbReference>
<dbReference type="InterPro" id="IPR028037">
    <property type="entry name" value="Antitoxin_Rv0909/MT0933"/>
</dbReference>
<evidence type="ECO:0000313" key="2">
    <source>
        <dbReference type="EMBL" id="MFC6866033.1"/>
    </source>
</evidence>
<dbReference type="Proteomes" id="UP001596337">
    <property type="component" value="Unassembled WGS sequence"/>
</dbReference>